<protein>
    <submittedName>
        <fullName evidence="1">Uncharacterized protein</fullName>
    </submittedName>
</protein>
<dbReference type="EMBL" id="JAURTK010000014">
    <property type="protein sequence ID" value="MDP9651006.1"/>
    <property type="molecule type" value="Genomic_DNA"/>
</dbReference>
<sequence length="32" mass="3655">MKNELLAPLWIEQVFGVVIDQPFDQPTVSLAR</sequence>
<reference evidence="1" key="1">
    <citation type="submission" date="2023-07" db="EMBL/GenBank/DDBJ databases">
        <title>Sorghum-associated microbial communities from plants grown in Nebraska, USA.</title>
        <authorList>
            <person name="Schachtman D."/>
        </authorList>
    </citation>
    <scope>NUCLEOTIDE SEQUENCE</scope>
    <source>
        <strain evidence="1">DS1061</strain>
    </source>
</reference>
<comment type="caution">
    <text evidence="1">The sequence shown here is derived from an EMBL/GenBank/DDBJ whole genome shotgun (WGS) entry which is preliminary data.</text>
</comment>
<organism evidence="1 2">
    <name type="scientific">Paraburkholderia caledonica</name>
    <dbReference type="NCBI Taxonomy" id="134536"/>
    <lineage>
        <taxon>Bacteria</taxon>
        <taxon>Pseudomonadati</taxon>
        <taxon>Pseudomonadota</taxon>
        <taxon>Betaproteobacteria</taxon>
        <taxon>Burkholderiales</taxon>
        <taxon>Burkholderiaceae</taxon>
        <taxon>Paraburkholderia</taxon>
    </lineage>
</organism>
<dbReference type="AlphaFoldDB" id="A0AB73ILW1"/>
<dbReference type="Proteomes" id="UP001229486">
    <property type="component" value="Unassembled WGS sequence"/>
</dbReference>
<evidence type="ECO:0000313" key="1">
    <source>
        <dbReference type="EMBL" id="MDP9651006.1"/>
    </source>
</evidence>
<evidence type="ECO:0000313" key="2">
    <source>
        <dbReference type="Proteomes" id="UP001229486"/>
    </source>
</evidence>
<accession>A0AB73ILW1</accession>
<proteinExistence type="predicted"/>
<name>A0AB73ILW1_9BURK</name>
<gene>
    <name evidence="1" type="ORF">J2793_006481</name>
</gene>